<evidence type="ECO:0000313" key="1">
    <source>
        <dbReference type="EMBL" id="AFK36904.1"/>
    </source>
</evidence>
<dbReference type="EMBL" id="BT137109">
    <property type="protein sequence ID" value="AFK36904.1"/>
    <property type="molecule type" value="mRNA"/>
</dbReference>
<protein>
    <submittedName>
        <fullName evidence="1">Uncharacterized protein</fullName>
    </submittedName>
</protein>
<reference evidence="1" key="1">
    <citation type="submission" date="2012-05" db="EMBL/GenBank/DDBJ databases">
        <authorList>
            <person name="Krishnakumar V."/>
            <person name="Cheung F."/>
            <person name="Xiao Y."/>
            <person name="Chan A."/>
            <person name="Moskal W.A."/>
            <person name="Town C.D."/>
        </authorList>
    </citation>
    <scope>NUCLEOTIDE SEQUENCE</scope>
</reference>
<name>I3S9G2_LOTJA</name>
<organism evidence="1">
    <name type="scientific">Lotus japonicus</name>
    <name type="common">Lotus corniculatus var. japonicus</name>
    <dbReference type="NCBI Taxonomy" id="34305"/>
    <lineage>
        <taxon>Eukaryota</taxon>
        <taxon>Viridiplantae</taxon>
        <taxon>Streptophyta</taxon>
        <taxon>Embryophyta</taxon>
        <taxon>Tracheophyta</taxon>
        <taxon>Spermatophyta</taxon>
        <taxon>Magnoliopsida</taxon>
        <taxon>eudicotyledons</taxon>
        <taxon>Gunneridae</taxon>
        <taxon>Pentapetalae</taxon>
        <taxon>rosids</taxon>
        <taxon>fabids</taxon>
        <taxon>Fabales</taxon>
        <taxon>Fabaceae</taxon>
        <taxon>Papilionoideae</taxon>
        <taxon>50 kb inversion clade</taxon>
        <taxon>NPAAA clade</taxon>
        <taxon>Hologalegina</taxon>
        <taxon>robinioid clade</taxon>
        <taxon>Loteae</taxon>
        <taxon>Lotus</taxon>
    </lineage>
</organism>
<dbReference type="AlphaFoldDB" id="I3S9G2"/>
<sequence length="33" mass="3986">MYNIKFMDSIKLSIDARKIHVSHIMRQRLQQPS</sequence>
<accession>I3S9G2</accession>
<proteinExistence type="evidence at transcript level"/>